<keyword evidence="1" id="KW-0472">Membrane</keyword>
<accession>A0A8J7F981</accession>
<evidence type="ECO:0000313" key="2">
    <source>
        <dbReference type="EMBL" id="MBE9216650.1"/>
    </source>
</evidence>
<reference evidence="2" key="1">
    <citation type="submission" date="2020-10" db="EMBL/GenBank/DDBJ databases">
        <authorList>
            <person name="Castelo-Branco R."/>
            <person name="Eusebio N."/>
            <person name="Adriana R."/>
            <person name="Vieira A."/>
            <person name="Brugerolle De Fraissinette N."/>
            <person name="Rezende De Castro R."/>
            <person name="Schneider M.P."/>
            <person name="Vasconcelos V."/>
            <person name="Leao P.N."/>
        </authorList>
    </citation>
    <scope>NUCLEOTIDE SEQUENCE</scope>
    <source>
        <strain evidence="2">LEGE 06105</strain>
    </source>
</reference>
<dbReference type="EMBL" id="JADEWL010000188">
    <property type="protein sequence ID" value="MBE9216650.1"/>
    <property type="molecule type" value="Genomic_DNA"/>
</dbReference>
<evidence type="ECO:0000256" key="1">
    <source>
        <dbReference type="SAM" id="Phobius"/>
    </source>
</evidence>
<comment type="caution">
    <text evidence="2">The sequence shown here is derived from an EMBL/GenBank/DDBJ whole genome shotgun (WGS) entry which is preliminary data.</text>
</comment>
<proteinExistence type="predicted"/>
<dbReference type="AlphaFoldDB" id="A0A8J7F981"/>
<dbReference type="RefSeq" id="WP_193925334.1">
    <property type="nucleotide sequence ID" value="NZ_JADEWL010000188.1"/>
</dbReference>
<feature type="transmembrane region" description="Helical" evidence="1">
    <location>
        <begin position="6"/>
        <end position="22"/>
    </location>
</feature>
<name>A0A8J7F981_9CYAN</name>
<keyword evidence="3" id="KW-1185">Reference proteome</keyword>
<organism evidence="2 3">
    <name type="scientific">Plectonema cf. radiosum LEGE 06105</name>
    <dbReference type="NCBI Taxonomy" id="945769"/>
    <lineage>
        <taxon>Bacteria</taxon>
        <taxon>Bacillati</taxon>
        <taxon>Cyanobacteriota</taxon>
        <taxon>Cyanophyceae</taxon>
        <taxon>Oscillatoriophycideae</taxon>
        <taxon>Oscillatoriales</taxon>
        <taxon>Microcoleaceae</taxon>
        <taxon>Plectonema</taxon>
    </lineage>
</organism>
<protein>
    <submittedName>
        <fullName evidence="2">Uncharacterized protein</fullName>
    </submittedName>
</protein>
<sequence>MTKDINPYFLAVAGILVALYFFNENNELKQQINSCQLQFEGFKEGVIYGR</sequence>
<dbReference type="Proteomes" id="UP000620559">
    <property type="component" value="Unassembled WGS sequence"/>
</dbReference>
<keyword evidence="1" id="KW-1133">Transmembrane helix</keyword>
<keyword evidence="1" id="KW-0812">Transmembrane</keyword>
<gene>
    <name evidence="2" type="ORF">IQ247_28995</name>
</gene>
<evidence type="ECO:0000313" key="3">
    <source>
        <dbReference type="Proteomes" id="UP000620559"/>
    </source>
</evidence>